<proteinExistence type="predicted"/>
<sequence length="144" mass="16349">METSPLSNNQKFIAGFPADSPKEPAELDHESDIWQLPSRGVEWCDCGRHHVLDRDIVAAIAHDVVDDPDFMTHNEVIDTAMDLWKYESVCQFFLLAIRHSATAMNGHPAERYAFERGLQIVAHFSKTWQGCPEETCSPAHDREN</sequence>
<evidence type="ECO:0000313" key="3">
    <source>
        <dbReference type="Proteomes" id="UP000746595"/>
    </source>
</evidence>
<name>A0ABX1G429_9MICC</name>
<evidence type="ECO:0000313" key="2">
    <source>
        <dbReference type="EMBL" id="NKG20992.1"/>
    </source>
</evidence>
<dbReference type="EMBL" id="JAAWVT010000004">
    <property type="protein sequence ID" value="NKG20992.1"/>
    <property type="molecule type" value="Genomic_DNA"/>
</dbReference>
<feature type="region of interest" description="Disordered" evidence="1">
    <location>
        <begin position="1"/>
        <end position="25"/>
    </location>
</feature>
<dbReference type="RefSeq" id="WP_168151828.1">
    <property type="nucleotide sequence ID" value="NZ_JAAWVT010000004.1"/>
</dbReference>
<accession>A0ABX1G429</accession>
<protein>
    <submittedName>
        <fullName evidence="2">Uncharacterized protein</fullName>
    </submittedName>
</protein>
<keyword evidence="3" id="KW-1185">Reference proteome</keyword>
<dbReference type="Proteomes" id="UP000746595">
    <property type="component" value="Unassembled WGS sequence"/>
</dbReference>
<gene>
    <name evidence="2" type="ORF">HED64_09790</name>
</gene>
<reference evidence="2 3" key="1">
    <citation type="submission" date="2020-04" db="EMBL/GenBank/DDBJ databases">
        <title>Paeniglutamicibacter sp. ANT13_2, a novel actinomycete isolated from sediment in Antarctica.</title>
        <authorList>
            <person name="Sakdapetsiri C."/>
            <person name="Pinyakong O."/>
        </authorList>
    </citation>
    <scope>NUCLEOTIDE SEQUENCE [LARGE SCALE GENOMIC DNA]</scope>
    <source>
        <strain evidence="2 3">ANT13_2</strain>
    </source>
</reference>
<organism evidence="2 3">
    <name type="scientific">Paeniglutamicibacter terrestris</name>
    <dbReference type="NCBI Taxonomy" id="2723403"/>
    <lineage>
        <taxon>Bacteria</taxon>
        <taxon>Bacillati</taxon>
        <taxon>Actinomycetota</taxon>
        <taxon>Actinomycetes</taxon>
        <taxon>Micrococcales</taxon>
        <taxon>Micrococcaceae</taxon>
        <taxon>Paeniglutamicibacter</taxon>
    </lineage>
</organism>
<feature type="compositionally biased region" description="Polar residues" evidence="1">
    <location>
        <begin position="1"/>
        <end position="11"/>
    </location>
</feature>
<evidence type="ECO:0000256" key="1">
    <source>
        <dbReference type="SAM" id="MobiDB-lite"/>
    </source>
</evidence>
<comment type="caution">
    <text evidence="2">The sequence shown here is derived from an EMBL/GenBank/DDBJ whole genome shotgun (WGS) entry which is preliminary data.</text>
</comment>